<accession>A0ABX7B8F8</accession>
<evidence type="ECO:0000256" key="1">
    <source>
        <dbReference type="ARBA" id="ARBA00022857"/>
    </source>
</evidence>
<keyword evidence="2" id="KW-0560">Oxidoreductase</keyword>
<dbReference type="Pfam" id="PF00107">
    <property type="entry name" value="ADH_zinc_N"/>
    <property type="match status" value="1"/>
</dbReference>
<dbReference type="Pfam" id="PF08240">
    <property type="entry name" value="ADH_N"/>
    <property type="match status" value="1"/>
</dbReference>
<dbReference type="Proteomes" id="UP000595197">
    <property type="component" value="Chromosome"/>
</dbReference>
<gene>
    <name evidence="4" type="ORF">IGS68_03965</name>
</gene>
<sequence length="328" mass="34276">MRSIRYERFGEPSDVLFLEEREKPRPGPGEALVRLRLRSINPADLLQVRGLYGQLPQLPATAGMEGVGVVEELGEGVGEGTGPAVGSRVMPLGSPAWQEYACVKAAALLPIPDAMPDRVAAQAFVNPVTAWLMTVEELKLKQGGTVLVTAAGSALGRIVIQLSRRLGFKVIGTVRRAAQADELMALGAHAVVSTADEDLRGRVLELTGGRGADGAIEAVGGAVGAAAASALAPGGTMLVYGLMSGEPIPVPVSDMIFKSLRIRGFWLADWARTAPEDVRRAVISEVFGLLAQGEIDLPVSAVYDLADIRDAVVAAESSGRPGKVLLGG</sequence>
<dbReference type="RefSeq" id="WP_201077502.1">
    <property type="nucleotide sequence ID" value="NZ_CP067420.1"/>
</dbReference>
<dbReference type="Gene3D" id="3.90.180.10">
    <property type="entry name" value="Medium-chain alcohol dehydrogenases, catalytic domain"/>
    <property type="match status" value="1"/>
</dbReference>
<dbReference type="InterPro" id="IPR020843">
    <property type="entry name" value="ER"/>
</dbReference>
<organism evidence="4 5">
    <name type="scientific">Skermanella cutis</name>
    <dbReference type="NCBI Taxonomy" id="2775420"/>
    <lineage>
        <taxon>Bacteria</taxon>
        <taxon>Pseudomonadati</taxon>
        <taxon>Pseudomonadota</taxon>
        <taxon>Alphaproteobacteria</taxon>
        <taxon>Rhodospirillales</taxon>
        <taxon>Azospirillaceae</taxon>
        <taxon>Skermanella</taxon>
    </lineage>
</organism>
<dbReference type="Gene3D" id="3.40.50.720">
    <property type="entry name" value="NAD(P)-binding Rossmann-like Domain"/>
    <property type="match status" value="1"/>
</dbReference>
<dbReference type="InterPro" id="IPR011032">
    <property type="entry name" value="GroES-like_sf"/>
</dbReference>
<dbReference type="SUPFAM" id="SSF50129">
    <property type="entry name" value="GroES-like"/>
    <property type="match status" value="1"/>
</dbReference>
<dbReference type="PANTHER" id="PTHR48106:SF2">
    <property type="entry name" value="ZN2+-BINDING DEHYDROGENASE"/>
    <property type="match status" value="1"/>
</dbReference>
<name>A0ABX7B8F8_9PROT</name>
<evidence type="ECO:0000313" key="4">
    <source>
        <dbReference type="EMBL" id="QQP90424.1"/>
    </source>
</evidence>
<reference evidence="4" key="1">
    <citation type="submission" date="2021-02" db="EMBL/GenBank/DDBJ databases">
        <title>Skermanella TT6 skin isolate.</title>
        <authorList>
            <person name="Lee K."/>
            <person name="Ganzorig M."/>
        </authorList>
    </citation>
    <scope>NUCLEOTIDE SEQUENCE</scope>
    <source>
        <strain evidence="4">TT6</strain>
    </source>
</reference>
<keyword evidence="1" id="KW-0521">NADP</keyword>
<feature type="domain" description="Enoyl reductase (ER)" evidence="3">
    <location>
        <begin position="10"/>
        <end position="326"/>
    </location>
</feature>
<dbReference type="InterPro" id="IPR013154">
    <property type="entry name" value="ADH-like_N"/>
</dbReference>
<evidence type="ECO:0000313" key="5">
    <source>
        <dbReference type="Proteomes" id="UP000595197"/>
    </source>
</evidence>
<dbReference type="SUPFAM" id="SSF51735">
    <property type="entry name" value="NAD(P)-binding Rossmann-fold domains"/>
    <property type="match status" value="1"/>
</dbReference>
<dbReference type="EMBL" id="CP067420">
    <property type="protein sequence ID" value="QQP90424.1"/>
    <property type="molecule type" value="Genomic_DNA"/>
</dbReference>
<keyword evidence="5" id="KW-1185">Reference proteome</keyword>
<dbReference type="InterPro" id="IPR036291">
    <property type="entry name" value="NAD(P)-bd_dom_sf"/>
</dbReference>
<proteinExistence type="predicted"/>
<evidence type="ECO:0000256" key="2">
    <source>
        <dbReference type="ARBA" id="ARBA00023002"/>
    </source>
</evidence>
<evidence type="ECO:0000259" key="3">
    <source>
        <dbReference type="SMART" id="SM00829"/>
    </source>
</evidence>
<dbReference type="InterPro" id="IPR013149">
    <property type="entry name" value="ADH-like_C"/>
</dbReference>
<dbReference type="SMART" id="SM00829">
    <property type="entry name" value="PKS_ER"/>
    <property type="match status" value="1"/>
</dbReference>
<dbReference type="CDD" id="cd05282">
    <property type="entry name" value="ETR_like"/>
    <property type="match status" value="1"/>
</dbReference>
<protein>
    <submittedName>
        <fullName evidence="4">Zinc-dependent alcohol dehydrogenase family protein</fullName>
    </submittedName>
</protein>
<dbReference type="PANTHER" id="PTHR48106">
    <property type="entry name" value="QUINONE OXIDOREDUCTASE PIG3-RELATED"/>
    <property type="match status" value="1"/>
</dbReference>